<organism evidence="1 2">
    <name type="scientific">Coptotermes formosanus</name>
    <name type="common">Formosan subterranean termite</name>
    <dbReference type="NCBI Taxonomy" id="36987"/>
    <lineage>
        <taxon>Eukaryota</taxon>
        <taxon>Metazoa</taxon>
        <taxon>Ecdysozoa</taxon>
        <taxon>Arthropoda</taxon>
        <taxon>Hexapoda</taxon>
        <taxon>Insecta</taxon>
        <taxon>Pterygota</taxon>
        <taxon>Neoptera</taxon>
        <taxon>Polyneoptera</taxon>
        <taxon>Dictyoptera</taxon>
        <taxon>Blattodea</taxon>
        <taxon>Blattoidea</taxon>
        <taxon>Termitoidae</taxon>
        <taxon>Rhinotermitidae</taxon>
        <taxon>Coptotermes</taxon>
    </lineage>
</organism>
<sequence length="101" mass="10801">AEAVECYICSWNPSDYKNGGGGGGGNNNQHDYTDVCSAGHFDPERVRTHDCSKGCEIVSMRNPNGMLTCSAQSGPTFHKSSLTKNIKSENSAHLGYDTVSV</sequence>
<keyword evidence="2" id="KW-1185">Reference proteome</keyword>
<evidence type="ECO:0000313" key="2">
    <source>
        <dbReference type="Proteomes" id="UP000502823"/>
    </source>
</evidence>
<evidence type="ECO:0000313" key="1">
    <source>
        <dbReference type="EMBL" id="GFG28693.1"/>
    </source>
</evidence>
<protein>
    <submittedName>
        <fullName evidence="1">Uncharacterized protein</fullName>
    </submittedName>
</protein>
<gene>
    <name evidence="1" type="ORF">Cfor_05978</name>
</gene>
<dbReference type="EMBL" id="BLKM01000078">
    <property type="protein sequence ID" value="GFG28693.1"/>
    <property type="molecule type" value="Genomic_DNA"/>
</dbReference>
<dbReference type="AlphaFoldDB" id="A0A6L2P8V0"/>
<proteinExistence type="predicted"/>
<feature type="non-terminal residue" evidence="1">
    <location>
        <position position="1"/>
    </location>
</feature>
<comment type="caution">
    <text evidence="1">The sequence shown here is derived from an EMBL/GenBank/DDBJ whole genome shotgun (WGS) entry which is preliminary data.</text>
</comment>
<dbReference type="Proteomes" id="UP000502823">
    <property type="component" value="Unassembled WGS sequence"/>
</dbReference>
<reference evidence="2" key="1">
    <citation type="submission" date="2020-01" db="EMBL/GenBank/DDBJ databases">
        <title>Draft genome sequence of the Termite Coptotermes fromosanus.</title>
        <authorList>
            <person name="Itakura S."/>
            <person name="Yosikawa Y."/>
            <person name="Umezawa K."/>
        </authorList>
    </citation>
    <scope>NUCLEOTIDE SEQUENCE [LARGE SCALE GENOMIC DNA]</scope>
</reference>
<name>A0A6L2P8V0_COPFO</name>
<dbReference type="OrthoDB" id="6415590at2759"/>
<accession>A0A6L2P8V0</accession>
<dbReference type="InParanoid" id="A0A6L2P8V0"/>